<evidence type="ECO:0000256" key="2">
    <source>
        <dbReference type="ARBA" id="ARBA00022771"/>
    </source>
</evidence>
<dbReference type="SUPFAM" id="SSF57850">
    <property type="entry name" value="RING/U-box"/>
    <property type="match status" value="2"/>
</dbReference>
<dbReference type="PANTHER" id="PTHR25465">
    <property type="entry name" value="B-BOX DOMAIN CONTAINING"/>
    <property type="match status" value="1"/>
</dbReference>
<protein>
    <recommendedName>
        <fullName evidence="11">E3 ubiquitin/ISG15 ligase TRIM25</fullName>
    </recommendedName>
</protein>
<dbReference type="SUPFAM" id="SSF57845">
    <property type="entry name" value="B-box zinc-binding domain"/>
    <property type="match status" value="2"/>
</dbReference>
<reference evidence="9" key="3">
    <citation type="submission" date="2025-09" db="UniProtKB">
        <authorList>
            <consortium name="Ensembl"/>
        </authorList>
    </citation>
    <scope>IDENTIFICATION</scope>
</reference>
<evidence type="ECO:0000259" key="7">
    <source>
        <dbReference type="PROSITE" id="PS50089"/>
    </source>
</evidence>
<dbReference type="SMART" id="SM00336">
    <property type="entry name" value="BBOX"/>
    <property type="match status" value="4"/>
</dbReference>
<feature type="domain" description="B box-type" evidence="8">
    <location>
        <begin position="648"/>
        <end position="689"/>
    </location>
</feature>
<reference evidence="9 10" key="1">
    <citation type="journal article" date="2010" name="PLoS Biol.">
        <title>Multi-platform next-generation sequencing of the domestic turkey (Meleagris gallopavo): genome assembly and analysis.</title>
        <authorList>
            <person name="Dalloul R.A."/>
            <person name="Long J.A."/>
            <person name="Zimin A.V."/>
            <person name="Aslam L."/>
            <person name="Beal K."/>
            <person name="Blomberg L.A."/>
            <person name="Bouffard P."/>
            <person name="Burt D.W."/>
            <person name="Crasta O."/>
            <person name="Crooijmans R.P."/>
            <person name="Cooper K."/>
            <person name="Coulombe R.A."/>
            <person name="De S."/>
            <person name="Delany M.E."/>
            <person name="Dodgson J.B."/>
            <person name="Dong J.J."/>
            <person name="Evans C."/>
            <person name="Frederickson K.M."/>
            <person name="Flicek P."/>
            <person name="Florea L."/>
            <person name="Folkerts O."/>
            <person name="Groenen M.A."/>
            <person name="Harkins T.T."/>
            <person name="Herrero J."/>
            <person name="Hoffmann S."/>
            <person name="Megens H.J."/>
            <person name="Jiang A."/>
            <person name="de Jong P."/>
            <person name="Kaiser P."/>
            <person name="Kim H."/>
            <person name="Kim K.W."/>
            <person name="Kim S."/>
            <person name="Langenberger D."/>
            <person name="Lee M.K."/>
            <person name="Lee T."/>
            <person name="Mane S."/>
            <person name="Marcais G."/>
            <person name="Marz M."/>
            <person name="McElroy A.P."/>
            <person name="Modise T."/>
            <person name="Nefedov M."/>
            <person name="Notredame C."/>
            <person name="Paton I.R."/>
            <person name="Payne W.S."/>
            <person name="Pertea G."/>
            <person name="Prickett D."/>
            <person name="Puiu D."/>
            <person name="Qioa D."/>
            <person name="Raineri E."/>
            <person name="Ruffier M."/>
            <person name="Salzberg S.L."/>
            <person name="Schatz M.C."/>
            <person name="Scheuring C."/>
            <person name="Schmidt C.J."/>
            <person name="Schroeder S."/>
            <person name="Searle S.M."/>
            <person name="Smith E.J."/>
            <person name="Smith J."/>
            <person name="Sonstegard T.S."/>
            <person name="Stadler P.F."/>
            <person name="Tafer H."/>
            <person name="Tu Z.J."/>
            <person name="Van Tassell C.P."/>
            <person name="Vilella A.J."/>
            <person name="Williams K.P."/>
            <person name="Yorke J.A."/>
            <person name="Zhang L."/>
            <person name="Zhang H.B."/>
            <person name="Zhang X."/>
            <person name="Zhang Y."/>
            <person name="Reed K.M."/>
        </authorList>
    </citation>
    <scope>NUCLEOTIDE SEQUENCE [LARGE SCALE GENOMIC DNA]</scope>
</reference>
<sequence>MEAEGPTSQLPLFSFKEVCLFAALSSSCCTGDPPRGPGSPGSAGWRAVSPMERCALAGGVSSSQSPPSQLTTTALLSARPSRCCIVRFADAMAEPRVLKELQEELTCSVCLDVYRNPMSLSCGHSFCEECIQGVLRSQRCPQGLFSCPLCNAQEALSTKLQPNIQLRSVVQKFLDTREQSATLEEEPKREVECEEKGKSSDLHDEEIMCDFCLEKPQPAVKTCMNCETSLCQAHLGKHSTKTFLTSHVLVEPCDAHVLAERRCSQHGKLLECYCVTDSVCVCMMCCATSSHRSHEIISVEEAFGQAQSDFPKTVQTLKKHEAAVNKSLENLLSHQEKIKALERLHRNHLENSFNVICEQLDRSKTEILGAINDIEEQQLSQIEPWIKEHKEMKDAASCSVQELEALRDQKDPVLFLKGLSAIQARKMEQVPNKDAAELAELLSIMDGSMKKIIQEHFQPYAHFILDAKPSMESSLTHEHLTFKSCQVRGLHADDKVLRVVTPPYPFPVQVEMPFWVYSTRNPVSLCCGHSFCKQCVQKALSAQQQDKAPYSCPLCRIELGPILELQNNFHLCNIVETYLANKRKQDESFAMEKGEAVPCDFCLDKPQPAVKTCLICDASLCRAHLDKHNARASHRDHILVEVGTDGSKEERRCQEHGKVLEYFCQDERLFICALCSIAGCHKGHKILTLKEAHDRNLDDLSQTMDRLLRYIDDLSIALEELQQNKNQIETNTKTVTSLLQNMFGEIKTQIKMKEKKILSDIQSSEKSQLAECAKQKKEMEEKRDEFVQHLQSLQKIKEQPNTFHIFKELRLVLDSISSHKFRIYPKMDVSVVELDGAAVSSFKTVMRECSSRLDTYLQGLLTNQIKWDSEDPAAGSSSNNKCKKSKQKQSHKFH</sequence>
<feature type="coiled-coil region" evidence="5">
    <location>
        <begin position="317"/>
        <end position="351"/>
    </location>
</feature>
<dbReference type="Gene3D" id="3.30.160.60">
    <property type="entry name" value="Classic Zinc Finger"/>
    <property type="match status" value="2"/>
</dbReference>
<reference evidence="9" key="2">
    <citation type="submission" date="2025-08" db="UniProtKB">
        <authorList>
            <consortium name="Ensembl"/>
        </authorList>
    </citation>
    <scope>IDENTIFICATION</scope>
</reference>
<dbReference type="Proteomes" id="UP000001645">
    <property type="component" value="Chromosome 15"/>
</dbReference>
<proteinExistence type="predicted"/>
<organism evidence="9 10">
    <name type="scientific">Meleagris gallopavo</name>
    <name type="common">Wild turkey</name>
    <dbReference type="NCBI Taxonomy" id="9103"/>
    <lineage>
        <taxon>Eukaryota</taxon>
        <taxon>Metazoa</taxon>
        <taxon>Chordata</taxon>
        <taxon>Craniata</taxon>
        <taxon>Vertebrata</taxon>
        <taxon>Euteleostomi</taxon>
        <taxon>Archelosauria</taxon>
        <taxon>Archosauria</taxon>
        <taxon>Dinosauria</taxon>
        <taxon>Saurischia</taxon>
        <taxon>Theropoda</taxon>
        <taxon>Coelurosauria</taxon>
        <taxon>Aves</taxon>
        <taxon>Neognathae</taxon>
        <taxon>Galloanserae</taxon>
        <taxon>Galliformes</taxon>
        <taxon>Phasianidae</taxon>
        <taxon>Meleagridinae</taxon>
        <taxon>Meleagris</taxon>
    </lineage>
</organism>
<dbReference type="InterPro" id="IPR027370">
    <property type="entry name" value="Znf-RING_euk"/>
</dbReference>
<keyword evidence="1" id="KW-0479">Metal-binding</keyword>
<dbReference type="InterPro" id="IPR000315">
    <property type="entry name" value="Znf_B-box"/>
</dbReference>
<feature type="domain" description="RING-type" evidence="7">
    <location>
        <begin position="107"/>
        <end position="151"/>
    </location>
</feature>
<feature type="domain" description="RING-type" evidence="7">
    <location>
        <begin position="527"/>
        <end position="556"/>
    </location>
</feature>
<dbReference type="InterPro" id="IPR013083">
    <property type="entry name" value="Znf_RING/FYVE/PHD"/>
</dbReference>
<dbReference type="InterPro" id="IPR017907">
    <property type="entry name" value="Znf_RING_CS"/>
</dbReference>
<feature type="coiled-coil region" evidence="5">
    <location>
        <begin position="765"/>
        <end position="799"/>
    </location>
</feature>
<accession>A0A803Y060</accession>
<dbReference type="PROSITE" id="PS50119">
    <property type="entry name" value="ZF_BBOX"/>
    <property type="match status" value="2"/>
</dbReference>
<keyword evidence="5" id="KW-0175">Coiled coil</keyword>
<dbReference type="Gene3D" id="4.10.830.40">
    <property type="match status" value="2"/>
</dbReference>
<dbReference type="Ensembl" id="ENSMGAT00000034481.1">
    <property type="protein sequence ID" value="ENSMGAP00000025157.1"/>
    <property type="gene ID" value="ENSMGAG00000022852.1"/>
</dbReference>
<evidence type="ECO:0000256" key="4">
    <source>
        <dbReference type="PROSITE-ProRule" id="PRU00024"/>
    </source>
</evidence>
<dbReference type="PANTHER" id="PTHR25465:SF77">
    <property type="entry name" value="E3 UBIQUITIN_ISG15 LIGASE TRIM25"/>
    <property type="match status" value="1"/>
</dbReference>
<dbReference type="InterPro" id="IPR001841">
    <property type="entry name" value="Znf_RING"/>
</dbReference>
<dbReference type="InterPro" id="IPR051051">
    <property type="entry name" value="E3_ubiq-ligase_TRIM/RNF"/>
</dbReference>
<dbReference type="GeneTree" id="ENSGT01030000234583"/>
<evidence type="ECO:0000256" key="1">
    <source>
        <dbReference type="ARBA" id="ARBA00022723"/>
    </source>
</evidence>
<dbReference type="SMART" id="SM00184">
    <property type="entry name" value="RING"/>
    <property type="match status" value="2"/>
</dbReference>
<dbReference type="Pfam" id="PF13445">
    <property type="entry name" value="zf-RING_UBOX"/>
    <property type="match status" value="2"/>
</dbReference>
<keyword evidence="10" id="KW-1185">Reference proteome</keyword>
<keyword evidence="2 4" id="KW-0863">Zinc-finger</keyword>
<dbReference type="PROSITE" id="PS50089">
    <property type="entry name" value="ZF_RING_2"/>
    <property type="match status" value="2"/>
</dbReference>
<dbReference type="Pfam" id="PF00643">
    <property type="entry name" value="zf-B_box"/>
    <property type="match status" value="2"/>
</dbReference>
<evidence type="ECO:0008006" key="11">
    <source>
        <dbReference type="Google" id="ProtNLM"/>
    </source>
</evidence>
<evidence type="ECO:0000313" key="9">
    <source>
        <dbReference type="Ensembl" id="ENSMGAP00000025157.1"/>
    </source>
</evidence>
<evidence type="ECO:0000313" key="10">
    <source>
        <dbReference type="Proteomes" id="UP000001645"/>
    </source>
</evidence>
<keyword evidence="3" id="KW-0862">Zinc</keyword>
<feature type="compositionally biased region" description="Basic residues" evidence="6">
    <location>
        <begin position="881"/>
        <end position="894"/>
    </location>
</feature>
<dbReference type="Gene3D" id="3.30.40.10">
    <property type="entry name" value="Zinc/RING finger domain, C3HC4 (zinc finger)"/>
    <property type="match status" value="2"/>
</dbReference>
<dbReference type="AlphaFoldDB" id="A0A803Y060"/>
<feature type="domain" description="B box-type" evidence="8">
    <location>
        <begin position="258"/>
        <end position="299"/>
    </location>
</feature>
<dbReference type="GO" id="GO:0008270">
    <property type="term" value="F:zinc ion binding"/>
    <property type="evidence" value="ECO:0007669"/>
    <property type="project" value="UniProtKB-KW"/>
</dbReference>
<dbReference type="InParanoid" id="A0A803Y060"/>
<evidence type="ECO:0000259" key="8">
    <source>
        <dbReference type="PROSITE" id="PS50119"/>
    </source>
</evidence>
<name>A0A803Y060_MELGA</name>
<dbReference type="PROSITE" id="PS00518">
    <property type="entry name" value="ZF_RING_1"/>
    <property type="match status" value="2"/>
</dbReference>
<gene>
    <name evidence="9" type="primary">LOC104913253</name>
</gene>
<evidence type="ECO:0000256" key="6">
    <source>
        <dbReference type="SAM" id="MobiDB-lite"/>
    </source>
</evidence>
<feature type="region of interest" description="Disordered" evidence="6">
    <location>
        <begin position="869"/>
        <end position="894"/>
    </location>
</feature>
<evidence type="ECO:0000256" key="5">
    <source>
        <dbReference type="SAM" id="Coils"/>
    </source>
</evidence>
<feature type="coiled-coil region" evidence="5">
    <location>
        <begin position="704"/>
        <end position="738"/>
    </location>
</feature>
<evidence type="ECO:0000256" key="3">
    <source>
        <dbReference type="ARBA" id="ARBA00022833"/>
    </source>
</evidence>
<dbReference type="CDD" id="cd19769">
    <property type="entry name" value="Bbox2_TRIM16-like"/>
    <property type="match status" value="2"/>
</dbReference>